<evidence type="ECO:0000313" key="3">
    <source>
        <dbReference type="Proteomes" id="UP000297549"/>
    </source>
</evidence>
<organism evidence="2 3">
    <name type="scientific">Hymenobacter aquaticus</name>
    <dbReference type="NCBI Taxonomy" id="1867101"/>
    <lineage>
        <taxon>Bacteria</taxon>
        <taxon>Pseudomonadati</taxon>
        <taxon>Bacteroidota</taxon>
        <taxon>Cytophagia</taxon>
        <taxon>Cytophagales</taxon>
        <taxon>Hymenobacteraceae</taxon>
        <taxon>Hymenobacter</taxon>
    </lineage>
</organism>
<dbReference type="OrthoDB" id="5450709at2"/>
<protein>
    <submittedName>
        <fullName evidence="2">DUF3570 domain-containing protein</fullName>
    </submittedName>
</protein>
<keyword evidence="3" id="KW-1185">Reference proteome</keyword>
<dbReference type="AlphaFoldDB" id="A0A4Z0Q652"/>
<dbReference type="RefSeq" id="WP_135462125.1">
    <property type="nucleotide sequence ID" value="NZ_SRLC01000001.1"/>
</dbReference>
<proteinExistence type="predicted"/>
<comment type="caution">
    <text evidence="2">The sequence shown here is derived from an EMBL/GenBank/DDBJ whole genome shotgun (WGS) entry which is preliminary data.</text>
</comment>
<evidence type="ECO:0000313" key="2">
    <source>
        <dbReference type="EMBL" id="TGE24541.1"/>
    </source>
</evidence>
<dbReference type="InterPro" id="IPR021953">
    <property type="entry name" value="DUF3570"/>
</dbReference>
<dbReference type="Proteomes" id="UP000297549">
    <property type="component" value="Unassembled WGS sequence"/>
</dbReference>
<gene>
    <name evidence="2" type="ORF">E5K00_04835</name>
</gene>
<accession>A0A4Z0Q652</accession>
<name>A0A4Z0Q652_9BACT</name>
<dbReference type="EMBL" id="SRLC01000001">
    <property type="protein sequence ID" value="TGE24541.1"/>
    <property type="molecule type" value="Genomic_DNA"/>
</dbReference>
<reference evidence="2 3" key="1">
    <citation type="submission" date="2019-04" db="EMBL/GenBank/DDBJ databases">
        <authorList>
            <person name="Feng G."/>
            <person name="Zhang J."/>
            <person name="Zhu H."/>
        </authorList>
    </citation>
    <scope>NUCLEOTIDE SEQUENCE [LARGE SCALE GENOMIC DNA]</scope>
    <source>
        <strain evidence="2 3">JCM 31653</strain>
    </source>
</reference>
<dbReference type="Pfam" id="PF12094">
    <property type="entry name" value="DUF3570"/>
    <property type="match status" value="1"/>
</dbReference>
<keyword evidence="1" id="KW-0732">Signal</keyword>
<feature type="chain" id="PRO_5021337465" evidence="1">
    <location>
        <begin position="23"/>
        <end position="417"/>
    </location>
</feature>
<sequence>MKNKYLFLLPGLGLLLPLNSLAQGGNTQNRVDGYGAPTTTEAARGAAGEAELNILMSYYQQDGTHGAVEGGRGTEHLTDLTPTIILNVPLDTVSRLSANLGMDVYASASTDRIDQVLSSPSSQDTRFHADFGYTRQLADRRTIVGLGAGFSTEYDYRSFNVAASWAKASRDGNRELSLAGQVFFDQATIIRPAELRVNGSREDGTSPRQSYNLSAVLSQVLTQRLQISVSTELVYQKGLLSTPFHRVYFQGSTGALGEAKVEALPGSRFKYPVGLRLSYYASDLLLVRGFYRFYNDDFGIQAHTLEVETPVKLTPFFVLYPFYRYHTQTAANYFAPYLQHRPSEQYYTSDYDLSGFSANKVGLGLRYSPVYGIGRFKTPFKGRIAQFKALDLRYAYYRRSTDLTANIFSADFSFILP</sequence>
<feature type="signal peptide" evidence="1">
    <location>
        <begin position="1"/>
        <end position="22"/>
    </location>
</feature>
<evidence type="ECO:0000256" key="1">
    <source>
        <dbReference type="SAM" id="SignalP"/>
    </source>
</evidence>